<dbReference type="AlphaFoldDB" id="A0AAU7C637"/>
<name>A0AAU7C637_9BACT</name>
<evidence type="ECO:0000313" key="1">
    <source>
        <dbReference type="EMBL" id="XBH00833.1"/>
    </source>
</evidence>
<protein>
    <submittedName>
        <fullName evidence="1">Uncharacterized protein</fullName>
    </submittedName>
</protein>
<sequence length="177" mass="19711">MEPREPAVSDQLQGLRIDILRQALEIYLAQAYSTGSPPEVVRRRLEWPSDVKPAALLTRAPFERVDNPASGGSPIYALRLGNLRYPHMKLQIQPWPNEAGFMLSVNTHDQVLAIDPASSDAQAFRDLQAENQRLKEAIEAAWDQAGLPTFLNYLRRYIEDRAGAAEHAPPCPESPGS</sequence>
<gene>
    <name evidence="1" type="ORF">V5E97_20985</name>
</gene>
<accession>A0AAU7C637</accession>
<organism evidence="1">
    <name type="scientific">Singulisphaera sp. Ch08</name>
    <dbReference type="NCBI Taxonomy" id="3120278"/>
    <lineage>
        <taxon>Bacteria</taxon>
        <taxon>Pseudomonadati</taxon>
        <taxon>Planctomycetota</taxon>
        <taxon>Planctomycetia</taxon>
        <taxon>Isosphaerales</taxon>
        <taxon>Isosphaeraceae</taxon>
        <taxon>Singulisphaera</taxon>
    </lineage>
</organism>
<proteinExistence type="predicted"/>
<dbReference type="EMBL" id="CP155447">
    <property type="protein sequence ID" value="XBH00833.1"/>
    <property type="molecule type" value="Genomic_DNA"/>
</dbReference>
<reference evidence="1" key="1">
    <citation type="submission" date="2024-05" db="EMBL/GenBank/DDBJ databases">
        <title>Planctomycetes of the genus Singulisphaera possess chitinolytic capabilities.</title>
        <authorList>
            <person name="Ivanova A."/>
        </authorList>
    </citation>
    <scope>NUCLEOTIDE SEQUENCE</scope>
    <source>
        <strain evidence="1">Ch08T</strain>
    </source>
</reference>
<dbReference type="RefSeq" id="WP_406693511.1">
    <property type="nucleotide sequence ID" value="NZ_CP155447.1"/>
</dbReference>